<keyword evidence="1" id="KW-0472">Membrane</keyword>
<dbReference type="RefSeq" id="WP_144984592.1">
    <property type="nucleotide sequence ID" value="NZ_CP037920.1"/>
</dbReference>
<sequence>MKRTVLGIIIAAIVLYVWGFIYWGFGPYSTMIWKKSTDDVAAGKALLEYFPQNGTYFVPSFDQDQKTVETLYEAGPVAFVHMLSINGSSMADFSIMIKGFFLNLVVIILIAILLKQVCAALPKYLDRVKFVALAGLISAIFTDFGDAVWWKLDWPWELYQAFYGFSAWLIIGLILAKFIEPEMKQDSPT</sequence>
<proteinExistence type="predicted"/>
<protein>
    <submittedName>
        <fullName evidence="2">Uncharacterized protein</fullName>
    </submittedName>
</protein>
<reference evidence="2 3" key="1">
    <citation type="submission" date="2019-03" db="EMBL/GenBank/DDBJ databases">
        <title>Deep-cultivation of Planctomycetes and their phenomic and genomic characterization uncovers novel biology.</title>
        <authorList>
            <person name="Wiegand S."/>
            <person name="Jogler M."/>
            <person name="Boedeker C."/>
            <person name="Pinto D."/>
            <person name="Vollmers J."/>
            <person name="Rivas-Marin E."/>
            <person name="Kohn T."/>
            <person name="Peeters S.H."/>
            <person name="Heuer A."/>
            <person name="Rast P."/>
            <person name="Oberbeckmann S."/>
            <person name="Bunk B."/>
            <person name="Jeske O."/>
            <person name="Meyerdierks A."/>
            <person name="Storesund J.E."/>
            <person name="Kallscheuer N."/>
            <person name="Luecker S."/>
            <person name="Lage O.M."/>
            <person name="Pohl T."/>
            <person name="Merkel B.J."/>
            <person name="Hornburger P."/>
            <person name="Mueller R.-W."/>
            <person name="Bruemmer F."/>
            <person name="Labrenz M."/>
            <person name="Spormann A.M."/>
            <person name="Op den Camp H."/>
            <person name="Overmann J."/>
            <person name="Amann R."/>
            <person name="Jetten M.S.M."/>
            <person name="Mascher T."/>
            <person name="Medema M.H."/>
            <person name="Devos D.P."/>
            <person name="Kaster A.-K."/>
            <person name="Ovreas L."/>
            <person name="Rohde M."/>
            <person name="Galperin M.Y."/>
            <person name="Jogler C."/>
        </authorList>
    </citation>
    <scope>NUCLEOTIDE SEQUENCE [LARGE SCALE GENOMIC DNA]</scope>
    <source>
        <strain evidence="2 3">V144</strain>
    </source>
</reference>
<evidence type="ECO:0000313" key="2">
    <source>
        <dbReference type="EMBL" id="QDT96452.1"/>
    </source>
</evidence>
<evidence type="ECO:0000313" key="3">
    <source>
        <dbReference type="Proteomes" id="UP000318704"/>
    </source>
</evidence>
<dbReference type="KEGG" id="gaw:V144x_19090"/>
<gene>
    <name evidence="2" type="ORF">V144x_19090</name>
</gene>
<feature type="transmembrane region" description="Helical" evidence="1">
    <location>
        <begin position="100"/>
        <end position="118"/>
    </location>
</feature>
<accession>A0A517VTX9</accession>
<dbReference type="AlphaFoldDB" id="A0A517VTX9"/>
<feature type="transmembrane region" description="Helical" evidence="1">
    <location>
        <begin position="5"/>
        <end position="25"/>
    </location>
</feature>
<organism evidence="2 3">
    <name type="scientific">Gimesia aquarii</name>
    <dbReference type="NCBI Taxonomy" id="2527964"/>
    <lineage>
        <taxon>Bacteria</taxon>
        <taxon>Pseudomonadati</taxon>
        <taxon>Planctomycetota</taxon>
        <taxon>Planctomycetia</taxon>
        <taxon>Planctomycetales</taxon>
        <taxon>Planctomycetaceae</taxon>
        <taxon>Gimesia</taxon>
    </lineage>
</organism>
<keyword evidence="1" id="KW-0812">Transmembrane</keyword>
<dbReference type="EMBL" id="CP037920">
    <property type="protein sequence ID" value="QDT96452.1"/>
    <property type="molecule type" value="Genomic_DNA"/>
</dbReference>
<feature type="transmembrane region" description="Helical" evidence="1">
    <location>
        <begin position="162"/>
        <end position="179"/>
    </location>
</feature>
<keyword evidence="1" id="KW-1133">Transmembrane helix</keyword>
<name>A0A517VTX9_9PLAN</name>
<evidence type="ECO:0000256" key="1">
    <source>
        <dbReference type="SAM" id="Phobius"/>
    </source>
</evidence>
<feature type="transmembrane region" description="Helical" evidence="1">
    <location>
        <begin position="130"/>
        <end position="150"/>
    </location>
</feature>
<dbReference type="Proteomes" id="UP000318704">
    <property type="component" value="Chromosome"/>
</dbReference>